<keyword evidence="2" id="KW-0238">DNA-binding</keyword>
<evidence type="ECO:0000256" key="1">
    <source>
        <dbReference type="ARBA" id="ARBA00023015"/>
    </source>
</evidence>
<dbReference type="InterPro" id="IPR009057">
    <property type="entry name" value="Homeodomain-like_sf"/>
</dbReference>
<reference evidence="5" key="1">
    <citation type="journal article" date="2021" name="Environ. Microbiol.">
        <title>Cryptic niche differentiation of novel sediment ecotypes of Rugeria pomeroyi correlates with nitrate respiration.</title>
        <authorList>
            <person name="Lin X."/>
            <person name="McNichol J."/>
            <person name="Chu X."/>
            <person name="Qian Y."/>
            <person name="Luo H."/>
        </authorList>
    </citation>
    <scope>NUCLEOTIDE SEQUENCE</scope>
    <source>
        <strain evidence="5">SZCCDBB064</strain>
    </source>
</reference>
<gene>
    <name evidence="5" type="ORF">KBY27_18565</name>
</gene>
<dbReference type="PROSITE" id="PS01124">
    <property type="entry name" value="HTH_ARAC_FAMILY_2"/>
    <property type="match status" value="1"/>
</dbReference>
<name>A0A9Q3WNG0_9RHOB</name>
<evidence type="ECO:0000313" key="6">
    <source>
        <dbReference type="Proteomes" id="UP000813672"/>
    </source>
</evidence>
<dbReference type="InterPro" id="IPR018060">
    <property type="entry name" value="HTH_AraC"/>
</dbReference>
<dbReference type="SUPFAM" id="SSF46689">
    <property type="entry name" value="Homeodomain-like"/>
    <property type="match status" value="1"/>
</dbReference>
<dbReference type="Pfam" id="PF12833">
    <property type="entry name" value="HTH_18"/>
    <property type="match status" value="1"/>
</dbReference>
<accession>A0A9Q3WNG0</accession>
<protein>
    <submittedName>
        <fullName evidence="5">Helix-turn-helix domain-containing protein</fullName>
    </submittedName>
</protein>
<organism evidence="5 6">
    <name type="scientific">Ruegeria pomeroyi</name>
    <dbReference type="NCBI Taxonomy" id="89184"/>
    <lineage>
        <taxon>Bacteria</taxon>
        <taxon>Pseudomonadati</taxon>
        <taxon>Pseudomonadota</taxon>
        <taxon>Alphaproteobacteria</taxon>
        <taxon>Rhodobacterales</taxon>
        <taxon>Roseobacteraceae</taxon>
        <taxon>Ruegeria</taxon>
    </lineage>
</organism>
<keyword evidence="1" id="KW-0805">Transcription regulation</keyword>
<dbReference type="Gene3D" id="1.10.10.60">
    <property type="entry name" value="Homeodomain-like"/>
    <property type="match status" value="1"/>
</dbReference>
<dbReference type="InterPro" id="IPR050204">
    <property type="entry name" value="AraC_XylS_family_regulators"/>
</dbReference>
<dbReference type="AlphaFoldDB" id="A0A9Q3WNG0"/>
<comment type="caution">
    <text evidence="5">The sequence shown here is derived from an EMBL/GenBank/DDBJ whole genome shotgun (WGS) entry which is preliminary data.</text>
</comment>
<dbReference type="EMBL" id="JAGQAF010000013">
    <property type="protein sequence ID" value="MCE8539465.1"/>
    <property type="molecule type" value="Genomic_DNA"/>
</dbReference>
<sequence>MAHDLTEIADIRLSTLAQLMPLGRWQLELAHDRGHHLLLWVTRGQGTGLLDGGRIGFGAHNALFVPARHLMALDPGRGCLGQALLIPATSAISLPTRPLLLRIRAAAEQTELTGLLDALSREQTGTRPLRDTAIESWAQLTAVWLRRHAGQDELRHPGDRARDLTRRYGARLTEAFDSGATVAEHAAALSVSPEHLTRLCKTATGLGAAEVLHQRLDHAARAHLCGGSAAVGDIARHLGFASAAVFSRFVSRRSGLSPRALRGRIATK</sequence>
<evidence type="ECO:0000259" key="4">
    <source>
        <dbReference type="PROSITE" id="PS01124"/>
    </source>
</evidence>
<keyword evidence="3" id="KW-0804">Transcription</keyword>
<evidence type="ECO:0000256" key="3">
    <source>
        <dbReference type="ARBA" id="ARBA00023163"/>
    </source>
</evidence>
<evidence type="ECO:0000313" key="5">
    <source>
        <dbReference type="EMBL" id="MCE8539465.1"/>
    </source>
</evidence>
<evidence type="ECO:0000256" key="2">
    <source>
        <dbReference type="ARBA" id="ARBA00023125"/>
    </source>
</evidence>
<dbReference type="Proteomes" id="UP000813672">
    <property type="component" value="Unassembled WGS sequence"/>
</dbReference>
<proteinExistence type="predicted"/>
<dbReference type="PANTHER" id="PTHR46796:SF6">
    <property type="entry name" value="ARAC SUBFAMILY"/>
    <property type="match status" value="1"/>
</dbReference>
<dbReference type="GO" id="GO:0043565">
    <property type="term" value="F:sequence-specific DNA binding"/>
    <property type="evidence" value="ECO:0007669"/>
    <property type="project" value="InterPro"/>
</dbReference>
<dbReference type="SMART" id="SM00342">
    <property type="entry name" value="HTH_ARAC"/>
    <property type="match status" value="1"/>
</dbReference>
<dbReference type="GO" id="GO:0003700">
    <property type="term" value="F:DNA-binding transcription factor activity"/>
    <property type="evidence" value="ECO:0007669"/>
    <property type="project" value="InterPro"/>
</dbReference>
<dbReference type="RefSeq" id="WP_234221429.1">
    <property type="nucleotide sequence ID" value="NZ_JAGQAF010000013.1"/>
</dbReference>
<feature type="domain" description="HTH araC/xylS-type" evidence="4">
    <location>
        <begin position="166"/>
        <end position="264"/>
    </location>
</feature>
<dbReference type="PANTHER" id="PTHR46796">
    <property type="entry name" value="HTH-TYPE TRANSCRIPTIONAL ACTIVATOR RHAS-RELATED"/>
    <property type="match status" value="1"/>
</dbReference>